<comment type="caution">
    <text evidence="1">The sequence shown here is derived from an EMBL/GenBank/DDBJ whole genome shotgun (WGS) entry which is preliminary data.</text>
</comment>
<dbReference type="EMBL" id="CM047583">
    <property type="protein sequence ID" value="KAI9913804.1"/>
    <property type="molecule type" value="Genomic_DNA"/>
</dbReference>
<organism evidence="1 2">
    <name type="scientific">Peronosclerospora sorghi</name>
    <dbReference type="NCBI Taxonomy" id="230839"/>
    <lineage>
        <taxon>Eukaryota</taxon>
        <taxon>Sar</taxon>
        <taxon>Stramenopiles</taxon>
        <taxon>Oomycota</taxon>
        <taxon>Peronosporomycetes</taxon>
        <taxon>Peronosporales</taxon>
        <taxon>Peronosporaceae</taxon>
        <taxon>Peronosclerospora</taxon>
    </lineage>
</organism>
<evidence type="ECO:0000313" key="1">
    <source>
        <dbReference type="EMBL" id="KAI9913804.1"/>
    </source>
</evidence>
<gene>
    <name evidence="1" type="ORF">PsorP6_005635</name>
</gene>
<protein>
    <submittedName>
        <fullName evidence="1">Uncharacterized protein</fullName>
    </submittedName>
</protein>
<evidence type="ECO:0000313" key="2">
    <source>
        <dbReference type="Proteomes" id="UP001163321"/>
    </source>
</evidence>
<reference evidence="1 2" key="1">
    <citation type="journal article" date="2022" name="bioRxiv">
        <title>The genome of the oomycete Peronosclerospora sorghi, a cosmopolitan pathogen of maize and sorghum, is inflated with dispersed pseudogenes.</title>
        <authorList>
            <person name="Fletcher K."/>
            <person name="Martin F."/>
            <person name="Isakeit T."/>
            <person name="Cavanaugh K."/>
            <person name="Magill C."/>
            <person name="Michelmore R."/>
        </authorList>
    </citation>
    <scope>NUCLEOTIDE SEQUENCE [LARGE SCALE GENOMIC DNA]</scope>
    <source>
        <strain evidence="1">P6</strain>
    </source>
</reference>
<keyword evidence="2" id="KW-1185">Reference proteome</keyword>
<dbReference type="Proteomes" id="UP001163321">
    <property type="component" value="Chromosome 4"/>
</dbReference>
<sequence length="76" mass="8581">MVVDRAEGTAWLPFGFHAHDSRHRAAVCYLTSRTSSLRARITNGIAMVAPIVVMLGIFFVPESPRWAYLHKARTLR</sequence>
<accession>A0ACC0W6T5</accession>
<name>A0ACC0W6T5_9STRA</name>
<proteinExistence type="predicted"/>